<feature type="signal peptide" evidence="1">
    <location>
        <begin position="1"/>
        <end position="32"/>
    </location>
</feature>
<name>A0A316E784_9FLAO</name>
<keyword evidence="1" id="KW-0732">Signal</keyword>
<evidence type="ECO:0000313" key="2">
    <source>
        <dbReference type="EMBL" id="PWK25906.1"/>
    </source>
</evidence>
<accession>A0A316E784</accession>
<dbReference type="InterPro" id="IPR007433">
    <property type="entry name" value="DUF481"/>
</dbReference>
<gene>
    <name evidence="2" type="ORF">LX92_00650</name>
</gene>
<evidence type="ECO:0000313" key="3">
    <source>
        <dbReference type="Proteomes" id="UP000245667"/>
    </source>
</evidence>
<dbReference type="EMBL" id="QGGQ01000001">
    <property type="protein sequence ID" value="PWK25906.1"/>
    <property type="molecule type" value="Genomic_DNA"/>
</dbReference>
<reference evidence="2 3" key="1">
    <citation type="submission" date="2018-05" db="EMBL/GenBank/DDBJ databases">
        <title>Genomic Encyclopedia of Archaeal and Bacterial Type Strains, Phase II (KMG-II): from individual species to whole genera.</title>
        <authorList>
            <person name="Goeker M."/>
        </authorList>
    </citation>
    <scope>NUCLEOTIDE SEQUENCE [LARGE SCALE GENOMIC DNA]</scope>
    <source>
        <strain evidence="2 3">DSM 23514</strain>
    </source>
</reference>
<feature type="chain" id="PRO_5016369629" evidence="1">
    <location>
        <begin position="33"/>
        <end position="266"/>
    </location>
</feature>
<dbReference type="Proteomes" id="UP000245667">
    <property type="component" value="Unassembled WGS sequence"/>
</dbReference>
<dbReference type="Pfam" id="PF04338">
    <property type="entry name" value="DUF481"/>
    <property type="match status" value="1"/>
</dbReference>
<comment type="caution">
    <text evidence="2">The sequence shown here is derived from an EMBL/GenBank/DDBJ whole genome shotgun (WGS) entry which is preliminary data.</text>
</comment>
<evidence type="ECO:0000256" key="1">
    <source>
        <dbReference type="SAM" id="SignalP"/>
    </source>
</evidence>
<sequence>MIKYLCYYNTKPMKLLHVAPLVLFFSVLSTEAQLVNIEAKRMQTDSTRFVLKSDLLFNYTDNNGEYVLQFDSNISTQIKSKDLEKIYFLVLNYSLVRTDEKDVQNAWFLHARYNHELSDFFRLEGFLQNQNNTQLTIISRNLVGAGVRFKFINKEKTKAYFGNSYMYEIEKLNGIDQWFYNHRNSSYLSLTRTFEKIHLELVSTVYFQPLYSDIGNHRVLGQLKAEIPLTDHISLSALYNYFHTNFSSALQDDRSSTIKVGLTFNI</sequence>
<proteinExistence type="predicted"/>
<protein>
    <submittedName>
        <fullName evidence="2">Uncharacterized protein DUF481</fullName>
    </submittedName>
</protein>
<organism evidence="2 3">
    <name type="scientific">Maribacter polysiphoniae</name>
    <dbReference type="NCBI Taxonomy" id="429344"/>
    <lineage>
        <taxon>Bacteria</taxon>
        <taxon>Pseudomonadati</taxon>
        <taxon>Bacteroidota</taxon>
        <taxon>Flavobacteriia</taxon>
        <taxon>Flavobacteriales</taxon>
        <taxon>Flavobacteriaceae</taxon>
        <taxon>Maribacter</taxon>
    </lineage>
</organism>
<dbReference type="AlphaFoldDB" id="A0A316E784"/>